<keyword evidence="4" id="KW-1185">Reference proteome</keyword>
<feature type="region of interest" description="Disordered" evidence="2">
    <location>
        <begin position="305"/>
        <end position="404"/>
    </location>
</feature>
<evidence type="ECO:0000313" key="4">
    <source>
        <dbReference type="Proteomes" id="UP001153269"/>
    </source>
</evidence>
<protein>
    <submittedName>
        <fullName evidence="3">Uncharacterized protein</fullName>
    </submittedName>
</protein>
<feature type="compositionally biased region" description="Acidic residues" evidence="2">
    <location>
        <begin position="48"/>
        <end position="57"/>
    </location>
</feature>
<proteinExistence type="predicted"/>
<feature type="compositionally biased region" description="Low complexity" evidence="2">
    <location>
        <begin position="79"/>
        <end position="96"/>
    </location>
</feature>
<dbReference type="AlphaFoldDB" id="A0A9N7UY63"/>
<gene>
    <name evidence="3" type="ORF">PLEPLA_LOCUS27292</name>
</gene>
<feature type="region of interest" description="Disordered" evidence="2">
    <location>
        <begin position="214"/>
        <end position="233"/>
    </location>
</feature>
<feature type="coiled-coil region" evidence="1">
    <location>
        <begin position="235"/>
        <end position="269"/>
    </location>
</feature>
<feature type="region of interest" description="Disordered" evidence="2">
    <location>
        <begin position="48"/>
        <end position="113"/>
    </location>
</feature>
<organism evidence="3 4">
    <name type="scientific">Pleuronectes platessa</name>
    <name type="common">European plaice</name>
    <dbReference type="NCBI Taxonomy" id="8262"/>
    <lineage>
        <taxon>Eukaryota</taxon>
        <taxon>Metazoa</taxon>
        <taxon>Chordata</taxon>
        <taxon>Craniata</taxon>
        <taxon>Vertebrata</taxon>
        <taxon>Euteleostomi</taxon>
        <taxon>Actinopterygii</taxon>
        <taxon>Neopterygii</taxon>
        <taxon>Teleostei</taxon>
        <taxon>Neoteleostei</taxon>
        <taxon>Acanthomorphata</taxon>
        <taxon>Carangaria</taxon>
        <taxon>Pleuronectiformes</taxon>
        <taxon>Pleuronectoidei</taxon>
        <taxon>Pleuronectidae</taxon>
        <taxon>Pleuronectes</taxon>
    </lineage>
</organism>
<dbReference type="EMBL" id="CADEAL010002291">
    <property type="protein sequence ID" value="CAB1439505.1"/>
    <property type="molecule type" value="Genomic_DNA"/>
</dbReference>
<feature type="compositionally biased region" description="Acidic residues" evidence="2">
    <location>
        <begin position="9"/>
        <end position="20"/>
    </location>
</feature>
<sequence length="404" mass="44630">MTEPHDPLEPEADAEQEDLVSADLGEGNCADMRLNTCLISGLSLKEVGDEELADEDSSSSQSEEKDSQGELTTEGTTNSSGSRPSSSEGGSSSQMSFVDGTLPDLLNSNKPLSRRRTLGHVSATLNEVRREVELSRRRSIKLKAQVDKLHENRSGRGWSQGRERVTEEILSAVRLLNSLTEQKSSPPDPSQRDNGLDSALIQLQNVARSLAISHTKQGFRSGGGRGRGGEDSAILEQALRDRDDAMEKKKAMEAELLRSKTEMMLLNNQLLEAVQKRLELSLEVDAWKEDVQRILQQQLQSQQQAEQSQRKQSRTLGILRRNRPNVQRPTIVPPSAAMPHTTNTNQIFIPRAVEPPAPPPSTASPSFTRRNWMDKLRRGKNPRDAAGPDSERGNDDGFQAVCLD</sequence>
<reference evidence="3" key="1">
    <citation type="submission" date="2020-03" db="EMBL/GenBank/DDBJ databases">
        <authorList>
            <person name="Weist P."/>
        </authorList>
    </citation>
    <scope>NUCLEOTIDE SEQUENCE</scope>
</reference>
<feature type="region of interest" description="Disordered" evidence="2">
    <location>
        <begin position="1"/>
        <end position="24"/>
    </location>
</feature>
<dbReference type="Proteomes" id="UP001153269">
    <property type="component" value="Unassembled WGS sequence"/>
</dbReference>
<comment type="caution">
    <text evidence="3">The sequence shown here is derived from an EMBL/GenBank/DDBJ whole genome shotgun (WGS) entry which is preliminary data.</text>
</comment>
<evidence type="ECO:0000313" key="3">
    <source>
        <dbReference type="EMBL" id="CAB1439505.1"/>
    </source>
</evidence>
<evidence type="ECO:0000256" key="1">
    <source>
        <dbReference type="SAM" id="Coils"/>
    </source>
</evidence>
<evidence type="ECO:0000256" key="2">
    <source>
        <dbReference type="SAM" id="MobiDB-lite"/>
    </source>
</evidence>
<name>A0A9N7UY63_PLEPL</name>
<feature type="compositionally biased region" description="Pro residues" evidence="2">
    <location>
        <begin position="353"/>
        <end position="362"/>
    </location>
</feature>
<accession>A0A9N7UY63</accession>
<keyword evidence="1" id="KW-0175">Coiled coil</keyword>